<dbReference type="Pfam" id="PF05276">
    <property type="entry name" value="SH3BP5"/>
    <property type="match status" value="1"/>
</dbReference>
<dbReference type="GO" id="GO:0004860">
    <property type="term" value="F:protein kinase inhibitor activity"/>
    <property type="evidence" value="ECO:0007669"/>
    <property type="project" value="TreeGrafter"/>
</dbReference>
<feature type="compositionally biased region" description="Polar residues" evidence="4">
    <location>
        <begin position="12"/>
        <end position="21"/>
    </location>
</feature>
<dbReference type="EMBL" id="JAODUP010001225">
    <property type="protein sequence ID" value="KAK2140862.1"/>
    <property type="molecule type" value="Genomic_DNA"/>
</dbReference>
<evidence type="ECO:0000313" key="5">
    <source>
        <dbReference type="EMBL" id="KAK2140862.1"/>
    </source>
</evidence>
<gene>
    <name evidence="5" type="ORF">LSH36_1225g00022</name>
</gene>
<evidence type="ECO:0000256" key="3">
    <source>
        <dbReference type="SAM" id="Coils"/>
    </source>
</evidence>
<feature type="region of interest" description="Disordered" evidence="4">
    <location>
        <begin position="392"/>
        <end position="478"/>
    </location>
</feature>
<dbReference type="AlphaFoldDB" id="A0AAD9ITU7"/>
<dbReference type="PANTHER" id="PTHR19423">
    <property type="entry name" value="SH3 DOMAIN-BINDING PROTEIN 5"/>
    <property type="match status" value="1"/>
</dbReference>
<accession>A0AAD9ITU7</accession>
<reference evidence="5" key="1">
    <citation type="journal article" date="2023" name="Mol. Biol. Evol.">
        <title>Third-Generation Sequencing Reveals the Adaptive Role of the Epigenome in Three Deep-Sea Polychaetes.</title>
        <authorList>
            <person name="Perez M."/>
            <person name="Aroh O."/>
            <person name="Sun Y."/>
            <person name="Lan Y."/>
            <person name="Juniper S.K."/>
            <person name="Young C.R."/>
            <person name="Angers B."/>
            <person name="Qian P.Y."/>
        </authorList>
    </citation>
    <scope>NUCLEOTIDE SEQUENCE</scope>
    <source>
        <strain evidence="5">P08H-3</strain>
    </source>
</reference>
<evidence type="ECO:0000256" key="1">
    <source>
        <dbReference type="ARBA" id="ARBA00007796"/>
    </source>
</evidence>
<protein>
    <recommendedName>
        <fullName evidence="7">SH3 domain-binding protein 5-like</fullName>
    </recommendedName>
</protein>
<keyword evidence="6" id="KW-1185">Reference proteome</keyword>
<proteinExistence type="inferred from homology"/>
<keyword evidence="2 3" id="KW-0175">Coiled coil</keyword>
<evidence type="ECO:0000256" key="2">
    <source>
        <dbReference type="ARBA" id="ARBA00023054"/>
    </source>
</evidence>
<feature type="region of interest" description="Disordered" evidence="4">
    <location>
        <begin position="1"/>
        <end position="33"/>
    </location>
</feature>
<dbReference type="PANTHER" id="PTHR19423:SF1">
    <property type="entry name" value="SH3 DOMAIN-BINDING PROTEIN 5"/>
    <property type="match status" value="1"/>
</dbReference>
<feature type="compositionally biased region" description="Basic and acidic residues" evidence="4">
    <location>
        <begin position="465"/>
        <end position="478"/>
    </location>
</feature>
<dbReference type="GO" id="GO:0035556">
    <property type="term" value="P:intracellular signal transduction"/>
    <property type="evidence" value="ECO:0007669"/>
    <property type="project" value="InterPro"/>
</dbReference>
<feature type="compositionally biased region" description="Low complexity" evidence="4">
    <location>
        <begin position="394"/>
        <end position="403"/>
    </location>
</feature>
<feature type="region of interest" description="Disordered" evidence="4">
    <location>
        <begin position="309"/>
        <end position="346"/>
    </location>
</feature>
<evidence type="ECO:0000256" key="4">
    <source>
        <dbReference type="SAM" id="MobiDB-lite"/>
    </source>
</evidence>
<dbReference type="InterPro" id="IPR007940">
    <property type="entry name" value="SH3BP5"/>
</dbReference>
<evidence type="ECO:0000313" key="6">
    <source>
        <dbReference type="Proteomes" id="UP001208570"/>
    </source>
</evidence>
<feature type="compositionally biased region" description="Polar residues" evidence="4">
    <location>
        <begin position="452"/>
        <end position="461"/>
    </location>
</feature>
<name>A0AAD9ITU7_9ANNE</name>
<organism evidence="5 6">
    <name type="scientific">Paralvinella palmiformis</name>
    <dbReference type="NCBI Taxonomy" id="53620"/>
    <lineage>
        <taxon>Eukaryota</taxon>
        <taxon>Metazoa</taxon>
        <taxon>Spiralia</taxon>
        <taxon>Lophotrochozoa</taxon>
        <taxon>Annelida</taxon>
        <taxon>Polychaeta</taxon>
        <taxon>Sedentaria</taxon>
        <taxon>Canalipalpata</taxon>
        <taxon>Terebellida</taxon>
        <taxon>Terebelliformia</taxon>
        <taxon>Alvinellidae</taxon>
        <taxon>Paralvinella</taxon>
    </lineage>
</organism>
<feature type="coiled-coil region" evidence="3">
    <location>
        <begin position="37"/>
        <end position="64"/>
    </location>
</feature>
<dbReference type="Proteomes" id="UP001208570">
    <property type="component" value="Unassembled WGS sequence"/>
</dbReference>
<sequence>MDDANRGGAGDVSQQTISQFSDAECSDDDGDELDPRVQEELETLNSASGEINTLETELEKSRTKFRTILTESTQKLNAVFKKLGKSVLKARPYYELLKESRQAQSEAQKAAINFQRANSIYMAAKEMVQLAEERNNIPDNEEDKKQFDSAWQEMLNHATIKFMESEKAKTQSEAEHCHKAAQYGAVEQKLRYYEKDMAKSIEKARVYFDLKDRLEKQLQIERVNVEDLQMGLLCAKQKYRTALSNLEAISEEIHQKRRKRLLLPPRTPGVGAESDVSSLPEVSLDNLSDIGSQISVDDKDADSTSLIIASPPNTDPSPPSVRPLTDQCNELKQSGSKRDEVAEGSEMTPLRATLEESPHPCHMPDYHVGAPFLNISHSSDKLADKLHQKLTVDAASPSAASPPLTGDGSRMEKKNRQLKHRSQMEFPILQHLRDNHRQSPDFSGPYGYPTGRPSSRQSSGDSCDVAEKNNKISDEVFV</sequence>
<evidence type="ECO:0008006" key="7">
    <source>
        <dbReference type="Google" id="ProtNLM"/>
    </source>
</evidence>
<comment type="similarity">
    <text evidence="1">Belongs to the SH3BP5 family.</text>
</comment>
<comment type="caution">
    <text evidence="5">The sequence shown here is derived from an EMBL/GenBank/DDBJ whole genome shotgun (WGS) entry which is preliminary data.</text>
</comment>
<dbReference type="GO" id="GO:0005737">
    <property type="term" value="C:cytoplasm"/>
    <property type="evidence" value="ECO:0007669"/>
    <property type="project" value="TreeGrafter"/>
</dbReference>